<protein>
    <submittedName>
        <fullName evidence="2">Uncharacterized protein</fullName>
    </submittedName>
</protein>
<dbReference type="Proteomes" id="UP000245977">
    <property type="component" value="Chromosome"/>
</dbReference>
<dbReference type="EMBL" id="CP029397">
    <property type="protein sequence ID" value="AWL28497.1"/>
    <property type="molecule type" value="Genomic_DNA"/>
</dbReference>
<keyword evidence="1" id="KW-0812">Transmembrane</keyword>
<sequence length="59" mass="6748">MKFSINKKLMVKVIVFFVITAIIAVGYWVYVDTNKRKEQEMLRLAQEADSSILSVGNNP</sequence>
<name>A0A2S2FBY9_9GAMM</name>
<feature type="transmembrane region" description="Helical" evidence="1">
    <location>
        <begin position="9"/>
        <end position="30"/>
    </location>
</feature>
<dbReference type="OrthoDB" id="6694810at2"/>
<evidence type="ECO:0000256" key="1">
    <source>
        <dbReference type="SAM" id="Phobius"/>
    </source>
</evidence>
<proteinExistence type="predicted"/>
<dbReference type="RefSeq" id="WP_065991845.1">
    <property type="nucleotide sequence ID" value="NZ_CP029397.2"/>
</dbReference>
<evidence type="ECO:0000313" key="3">
    <source>
        <dbReference type="Proteomes" id="UP000245977"/>
    </source>
</evidence>
<dbReference type="AlphaFoldDB" id="A0A2S2FBY9"/>
<evidence type="ECO:0000313" key="2">
    <source>
        <dbReference type="EMBL" id="AWL28497.1"/>
    </source>
</evidence>
<keyword evidence="1" id="KW-0472">Membrane</keyword>
<keyword evidence="1" id="KW-1133">Transmembrane helix</keyword>
<dbReference type="KEGG" id="adv:DJ533_07935"/>
<reference evidence="2" key="1">
    <citation type="submission" date="2019-08" db="EMBL/GenBank/DDBJ databases">
        <title>The complete genome of Acinetobacter defluvii strain WCHAD010030.</title>
        <authorList>
            <person name="Hu Y."/>
            <person name="Qin J."/>
            <person name="Feng Y."/>
            <person name="Zong Z."/>
        </authorList>
    </citation>
    <scope>NUCLEOTIDE SEQUENCE</scope>
    <source>
        <strain evidence="2">WCHA30</strain>
    </source>
</reference>
<keyword evidence="3" id="KW-1185">Reference proteome</keyword>
<gene>
    <name evidence="2" type="ORF">DJ533_07935</name>
</gene>
<accession>A0A2S2FBY9</accession>
<dbReference type="STRING" id="1871111.GCA_001704615_00023"/>
<organism evidence="2 3">
    <name type="scientific">Acinetobacter defluvii</name>
    <dbReference type="NCBI Taxonomy" id="1871111"/>
    <lineage>
        <taxon>Bacteria</taxon>
        <taxon>Pseudomonadati</taxon>
        <taxon>Pseudomonadota</taxon>
        <taxon>Gammaproteobacteria</taxon>
        <taxon>Moraxellales</taxon>
        <taxon>Moraxellaceae</taxon>
        <taxon>Acinetobacter</taxon>
    </lineage>
</organism>